<dbReference type="EMBL" id="QFQB01000029">
    <property type="protein sequence ID" value="PZQ46273.1"/>
    <property type="molecule type" value="Genomic_DNA"/>
</dbReference>
<name>A0A2W5PV00_9BACT</name>
<dbReference type="Proteomes" id="UP000249417">
    <property type="component" value="Unassembled WGS sequence"/>
</dbReference>
<evidence type="ECO:0000313" key="2">
    <source>
        <dbReference type="Proteomes" id="UP000249417"/>
    </source>
</evidence>
<comment type="caution">
    <text evidence="1">The sequence shown here is derived from an EMBL/GenBank/DDBJ whole genome shotgun (WGS) entry which is preliminary data.</text>
</comment>
<gene>
    <name evidence="1" type="ORF">DI551_05470</name>
</gene>
<accession>A0A2W5PV00</accession>
<dbReference type="InterPro" id="IPR016181">
    <property type="entry name" value="Acyl_CoA_acyltransferase"/>
</dbReference>
<reference evidence="1 2" key="1">
    <citation type="submission" date="2017-08" db="EMBL/GenBank/DDBJ databases">
        <title>Infants hospitalized years apart are colonized by the same room-sourced microbial strains.</title>
        <authorList>
            <person name="Brooks B."/>
            <person name="Olm M.R."/>
            <person name="Firek B.A."/>
            <person name="Baker R."/>
            <person name="Thomas B.C."/>
            <person name="Morowitz M.J."/>
            <person name="Banfield J.F."/>
        </authorList>
    </citation>
    <scope>NUCLEOTIDE SEQUENCE [LARGE SCALE GENOMIC DNA]</scope>
    <source>
        <strain evidence="1">S2_005_002_R2_29</strain>
    </source>
</reference>
<proteinExistence type="predicted"/>
<sequence length="336" mass="37706">MRKLGWDEYIAHQCGTGVYSEEAPCPENDPRVVKKFIELVKAQTPDEPEAQIIVLAEKYGYYFDAIDTGREGANVAGSSSLIDISINVPYAEFIKDLPRIREEASETILTDSFSFADGYGNGGDIIDNLVWLNSPVAGLDLPFEAYLESLTSERRKKYRRSVADFEKTNLTFEMSDRGLSTTELDFIQANLVKKWGEDADYAYRQTLWFKAVQDIRPEQTLVMRVTDQDRLAFIQTMIVKGQSVYCQSIAKDEENFFNGLAAYTDFECIKALCGNPSYAIFDPSCRTSLDDPESIGIAKRATVNRNCVKPILAIGNGIPAEIMPMIESRQVQGKEV</sequence>
<protein>
    <submittedName>
        <fullName evidence="1">Uncharacterized protein</fullName>
    </submittedName>
</protein>
<dbReference type="SUPFAM" id="SSF55729">
    <property type="entry name" value="Acyl-CoA N-acyltransferases (Nat)"/>
    <property type="match status" value="1"/>
</dbReference>
<dbReference type="AlphaFoldDB" id="A0A2W5PV00"/>
<organism evidence="1 2">
    <name type="scientific">Micavibrio aeruginosavorus</name>
    <dbReference type="NCBI Taxonomy" id="349221"/>
    <lineage>
        <taxon>Bacteria</taxon>
        <taxon>Pseudomonadati</taxon>
        <taxon>Bdellovibrionota</taxon>
        <taxon>Bdellovibrionia</taxon>
        <taxon>Bdellovibrionales</taxon>
        <taxon>Pseudobdellovibrionaceae</taxon>
        <taxon>Micavibrio</taxon>
    </lineage>
</organism>
<evidence type="ECO:0000313" key="1">
    <source>
        <dbReference type="EMBL" id="PZQ46273.1"/>
    </source>
</evidence>